<feature type="chain" id="PRO_5039516686" description="DUF6199 domain-containing protein" evidence="2">
    <location>
        <begin position="19"/>
        <end position="182"/>
    </location>
</feature>
<dbReference type="Proteomes" id="UP000064844">
    <property type="component" value="Chromosome"/>
</dbReference>
<feature type="domain" description="DUF6199" evidence="3">
    <location>
        <begin position="125"/>
        <end position="181"/>
    </location>
</feature>
<dbReference type="AlphaFoldDB" id="A0A0S2W2K0"/>
<evidence type="ECO:0000259" key="3">
    <source>
        <dbReference type="Pfam" id="PF19701"/>
    </source>
</evidence>
<reference evidence="5" key="2">
    <citation type="submission" date="2015-04" db="EMBL/GenBank/DDBJ databases">
        <title>A butyrogenic pathway from the amino acid lysine in a human gut commensal.</title>
        <authorList>
            <person name="de Vos W.M."/>
            <person name="Bui N.T.P."/>
            <person name="Plugge C.M."/>
            <person name="Ritari J."/>
        </authorList>
    </citation>
    <scope>NUCLEOTIDE SEQUENCE [LARGE SCALE GENOMIC DNA]</scope>
    <source>
        <strain evidence="5">AF211</strain>
    </source>
</reference>
<dbReference type="RefSeq" id="WP_058117421.1">
    <property type="nucleotide sequence ID" value="NZ_CP011307.1"/>
</dbReference>
<feature type="transmembrane region" description="Helical" evidence="1">
    <location>
        <begin position="159"/>
        <end position="181"/>
    </location>
</feature>
<evidence type="ECO:0000256" key="1">
    <source>
        <dbReference type="SAM" id="Phobius"/>
    </source>
</evidence>
<organism evidence="4 5">
    <name type="scientific">Intestinimonas butyriciproducens</name>
    <dbReference type="NCBI Taxonomy" id="1297617"/>
    <lineage>
        <taxon>Bacteria</taxon>
        <taxon>Bacillati</taxon>
        <taxon>Bacillota</taxon>
        <taxon>Clostridia</taxon>
        <taxon>Eubacteriales</taxon>
        <taxon>Intestinimonas</taxon>
    </lineage>
</organism>
<keyword evidence="1" id="KW-0472">Membrane</keyword>
<proteinExistence type="predicted"/>
<reference evidence="4 5" key="1">
    <citation type="journal article" date="2015" name="Nat. Commun.">
        <title>Production of butyrate from lysine and the Amadori product fructoselysine by a human gut commensal.</title>
        <authorList>
            <person name="Bui T.P."/>
            <person name="Ritari J."/>
            <person name="Boeren S."/>
            <person name="de Waard P."/>
            <person name="Plugge C.M."/>
            <person name="de Vos W.M."/>
        </authorList>
    </citation>
    <scope>NUCLEOTIDE SEQUENCE [LARGE SCALE GENOMIC DNA]</scope>
    <source>
        <strain evidence="4 5">AF211</strain>
    </source>
</reference>
<protein>
    <recommendedName>
        <fullName evidence="3">DUF6199 domain-containing protein</fullName>
    </recommendedName>
</protein>
<keyword evidence="1" id="KW-0812">Transmembrane</keyword>
<dbReference type="PROSITE" id="PS51257">
    <property type="entry name" value="PROKAR_LIPOPROTEIN"/>
    <property type="match status" value="1"/>
</dbReference>
<dbReference type="EMBL" id="CP011307">
    <property type="protein sequence ID" value="ALP93573.1"/>
    <property type="molecule type" value="Genomic_DNA"/>
</dbReference>
<evidence type="ECO:0000313" key="4">
    <source>
        <dbReference type="EMBL" id="ALP93573.1"/>
    </source>
</evidence>
<evidence type="ECO:0000256" key="2">
    <source>
        <dbReference type="SAM" id="SignalP"/>
    </source>
</evidence>
<keyword evidence="1" id="KW-1133">Transmembrane helix</keyword>
<sequence>MRKALLFLLMLLALLLCACTRETHPSVYEVEQNGRVYTVDRENGVLTCGGQTYQYCVDKDGSIEILYPDGATFWWTVRGNTGFGGWSDDYTERERVPGEELLEVLGHEMPRPSGNGAGGGGNALFALAALGFGIWGLAAPYSAWYAAYGWRYQDAKPSAPALTAERVGGIVLIVVGLIAFFS</sequence>
<keyword evidence="2" id="KW-0732">Signal</keyword>
<feature type="transmembrane region" description="Helical" evidence="1">
    <location>
        <begin position="123"/>
        <end position="147"/>
    </location>
</feature>
<evidence type="ECO:0000313" key="5">
    <source>
        <dbReference type="Proteomes" id="UP000064844"/>
    </source>
</evidence>
<feature type="signal peptide" evidence="2">
    <location>
        <begin position="1"/>
        <end position="18"/>
    </location>
</feature>
<gene>
    <name evidence="4" type="ORF">IB211_01180</name>
</gene>
<dbReference type="Pfam" id="PF19701">
    <property type="entry name" value="DUF6199"/>
    <property type="match status" value="1"/>
</dbReference>
<dbReference type="KEGG" id="ibu:IB211_01180"/>
<accession>A0A0S2W2K0</accession>
<keyword evidence="5" id="KW-1185">Reference proteome</keyword>
<dbReference type="STRING" id="1297617.IB211_01180"/>
<dbReference type="InterPro" id="IPR045679">
    <property type="entry name" value="DUF6199"/>
</dbReference>
<name>A0A0S2W2K0_9FIRM</name>